<proteinExistence type="predicted"/>
<evidence type="ECO:0000313" key="1">
    <source>
        <dbReference type="EMBL" id="GAA5187398.1"/>
    </source>
</evidence>
<gene>
    <name evidence="1" type="ORF">GCM10023322_35680</name>
</gene>
<organism evidence="1 2">
    <name type="scientific">Rugosimonospora acidiphila</name>
    <dbReference type="NCBI Taxonomy" id="556531"/>
    <lineage>
        <taxon>Bacteria</taxon>
        <taxon>Bacillati</taxon>
        <taxon>Actinomycetota</taxon>
        <taxon>Actinomycetes</taxon>
        <taxon>Micromonosporales</taxon>
        <taxon>Micromonosporaceae</taxon>
        <taxon>Rugosimonospora</taxon>
    </lineage>
</organism>
<keyword evidence="2" id="KW-1185">Reference proteome</keyword>
<sequence>MTVLDVCWIDRQYDRGSATAGSGRFVEHVRRNAGEFDDCWGDISPVRFACTVWRLATVPRLDPGYVRFHRRILSAECARNEWDGSLLARVQVAGPVPEALSRSRVWTQDRGWRGWPTTFGQFLAPSQRELSRFPHVRPVLLVDAPLPLEQLPPVPDAPPPDLPELAERTVGVLVRELDGLLAPMVSACEQ</sequence>
<accession>A0ABP9RVM5</accession>
<reference evidence="2" key="1">
    <citation type="journal article" date="2019" name="Int. J. Syst. Evol. Microbiol.">
        <title>The Global Catalogue of Microorganisms (GCM) 10K type strain sequencing project: providing services to taxonomists for standard genome sequencing and annotation.</title>
        <authorList>
            <consortium name="The Broad Institute Genomics Platform"/>
            <consortium name="The Broad Institute Genome Sequencing Center for Infectious Disease"/>
            <person name="Wu L."/>
            <person name="Ma J."/>
        </authorList>
    </citation>
    <scope>NUCLEOTIDE SEQUENCE [LARGE SCALE GENOMIC DNA]</scope>
    <source>
        <strain evidence="2">JCM 18304</strain>
    </source>
</reference>
<evidence type="ECO:0000313" key="2">
    <source>
        <dbReference type="Proteomes" id="UP001501570"/>
    </source>
</evidence>
<protein>
    <submittedName>
        <fullName evidence="1">Uncharacterized protein</fullName>
    </submittedName>
</protein>
<comment type="caution">
    <text evidence="1">The sequence shown here is derived from an EMBL/GenBank/DDBJ whole genome shotgun (WGS) entry which is preliminary data.</text>
</comment>
<dbReference type="Proteomes" id="UP001501570">
    <property type="component" value="Unassembled WGS sequence"/>
</dbReference>
<dbReference type="EMBL" id="BAABJQ010000009">
    <property type="protein sequence ID" value="GAA5187398.1"/>
    <property type="molecule type" value="Genomic_DNA"/>
</dbReference>
<dbReference type="RefSeq" id="WP_345630919.1">
    <property type="nucleotide sequence ID" value="NZ_BAABJQ010000009.1"/>
</dbReference>
<name>A0ABP9RVM5_9ACTN</name>